<organism evidence="2 4">
    <name type="scientific">Phytophthora infestans</name>
    <name type="common">Potato late blight agent</name>
    <name type="synonym">Botrytis infestans</name>
    <dbReference type="NCBI Taxonomy" id="4787"/>
    <lineage>
        <taxon>Eukaryota</taxon>
        <taxon>Sar</taxon>
        <taxon>Stramenopiles</taxon>
        <taxon>Oomycota</taxon>
        <taxon>Peronosporomycetes</taxon>
        <taxon>Peronosporales</taxon>
        <taxon>Peronosporaceae</taxon>
        <taxon>Phytophthora</taxon>
    </lineage>
</organism>
<sequence length="106" mass="12029">MAHAALDFVDLLGEHSDSSEESLILGNSNKTGQSDKLKAIPAQSKDSSETKPQNYETWFAKDIRKECTRRGLRLKTTMRKKERIEALKRFDAATTVYREKLPGDDL</sequence>
<feature type="region of interest" description="Disordered" evidence="1">
    <location>
        <begin position="19"/>
        <end position="53"/>
    </location>
</feature>
<dbReference type="EMBL" id="JAACNO010003333">
    <property type="protein sequence ID" value="KAF4127106.1"/>
    <property type="molecule type" value="Genomic_DNA"/>
</dbReference>
<dbReference type="AlphaFoldDB" id="A0A833S3F3"/>
<comment type="caution">
    <text evidence="2">The sequence shown here is derived from an EMBL/GenBank/DDBJ whole genome shotgun (WGS) entry which is preliminary data.</text>
</comment>
<dbReference type="EMBL" id="WSZM01000172">
    <property type="protein sequence ID" value="KAF4039582.1"/>
    <property type="molecule type" value="Genomic_DNA"/>
</dbReference>
<evidence type="ECO:0000256" key="1">
    <source>
        <dbReference type="SAM" id="MobiDB-lite"/>
    </source>
</evidence>
<keyword evidence="4" id="KW-1185">Reference proteome</keyword>
<proteinExistence type="predicted"/>
<evidence type="ECO:0000313" key="2">
    <source>
        <dbReference type="EMBL" id="KAF4039582.1"/>
    </source>
</evidence>
<evidence type="ECO:0000313" key="4">
    <source>
        <dbReference type="Proteomes" id="UP000602510"/>
    </source>
</evidence>
<evidence type="ECO:0000313" key="3">
    <source>
        <dbReference type="EMBL" id="KAF4127106.1"/>
    </source>
</evidence>
<dbReference type="Proteomes" id="UP000602510">
    <property type="component" value="Unassembled WGS sequence"/>
</dbReference>
<name>A0A833S3F3_PHYIN</name>
<gene>
    <name evidence="2" type="ORF">GN244_ATG08225</name>
    <name evidence="3" type="ORF">GN958_ATG23703</name>
</gene>
<reference evidence="2" key="1">
    <citation type="submission" date="2020-04" db="EMBL/GenBank/DDBJ databases">
        <title>Hybrid Assembly of Korean Phytophthora infestans isolates.</title>
        <authorList>
            <person name="Prokchorchik M."/>
            <person name="Lee Y."/>
            <person name="Seo J."/>
            <person name="Cho J.-H."/>
            <person name="Park Y.-E."/>
            <person name="Jang D.-C."/>
            <person name="Im J.-S."/>
            <person name="Choi J.-G."/>
            <person name="Park H.-J."/>
            <person name="Lee G.-B."/>
            <person name="Lee Y.-G."/>
            <person name="Hong S.-Y."/>
            <person name="Cho K."/>
            <person name="Sohn K.H."/>
        </authorList>
    </citation>
    <scope>NUCLEOTIDE SEQUENCE</scope>
    <source>
        <strain evidence="2">KR_1_A1</strain>
        <strain evidence="3">KR_2_A2</strain>
    </source>
</reference>
<dbReference type="Proteomes" id="UP000704712">
    <property type="component" value="Unassembled WGS sequence"/>
</dbReference>
<accession>A0A833S3F3</accession>
<protein>
    <submittedName>
        <fullName evidence="2">Uncharacterized protein</fullName>
    </submittedName>
</protein>